<dbReference type="Ensembl" id="ENSEAST00005030377.2">
    <property type="protein sequence ID" value="ENSEASP00005027968.2"/>
    <property type="gene ID" value="ENSEASG00005019013.2"/>
</dbReference>
<evidence type="ECO:0000256" key="3">
    <source>
        <dbReference type="ARBA" id="ARBA00022729"/>
    </source>
</evidence>
<feature type="domain" description="Immunoglobulin" evidence="7">
    <location>
        <begin position="15"/>
        <end position="120"/>
    </location>
</feature>
<dbReference type="GO" id="GO:0005886">
    <property type="term" value="C:plasma membrane"/>
    <property type="evidence" value="ECO:0007669"/>
    <property type="project" value="TreeGrafter"/>
</dbReference>
<dbReference type="Pfam" id="PF07686">
    <property type="entry name" value="V-set"/>
    <property type="match status" value="1"/>
</dbReference>
<name>A0A8C4MVD8_EQUAS</name>
<evidence type="ECO:0000313" key="8">
    <source>
        <dbReference type="Ensembl" id="ENSEASP00005027968.2"/>
    </source>
</evidence>
<keyword evidence="2" id="KW-0812">Transmembrane</keyword>
<reference evidence="8 9" key="1">
    <citation type="journal article" date="2020" name="Nat. Commun.">
        <title>Donkey genomes provide new insights into domestication and selection for coat color.</title>
        <authorList>
            <person name="Wang"/>
            <person name="C."/>
            <person name="Li"/>
            <person name="H."/>
            <person name="Guo"/>
            <person name="Y."/>
            <person name="Huang"/>
            <person name="J."/>
            <person name="Sun"/>
            <person name="Y."/>
            <person name="Min"/>
            <person name="J."/>
            <person name="Wang"/>
            <person name="J."/>
            <person name="Fang"/>
            <person name="X."/>
            <person name="Zhao"/>
            <person name="Z."/>
            <person name="Wang"/>
            <person name="S."/>
            <person name="Zhang"/>
            <person name="Y."/>
            <person name="Liu"/>
            <person name="Q."/>
            <person name="Jiang"/>
            <person name="Q."/>
            <person name="Wang"/>
            <person name="X."/>
            <person name="Guo"/>
            <person name="Y."/>
            <person name="Yang"/>
            <person name="C."/>
            <person name="Wang"/>
            <person name="Y."/>
            <person name="Tian"/>
            <person name="F."/>
            <person name="Zhuang"/>
            <person name="G."/>
            <person name="Fan"/>
            <person name="Y."/>
            <person name="Gao"/>
            <person name="Q."/>
            <person name="Li"/>
            <person name="Y."/>
            <person name="Ju"/>
            <person name="Z."/>
            <person name="Li"/>
            <person name="J."/>
            <person name="Li"/>
            <person name="R."/>
            <person name="Hou"/>
            <person name="M."/>
            <person name="Yang"/>
            <person name="G."/>
            <person name="Liu"/>
            <person name="G."/>
            <person name="Liu"/>
            <person name="W."/>
            <person name="Guo"/>
            <person name="J."/>
            <person name="Pan"/>
            <person name="S."/>
            <person name="Fan"/>
            <person name="G."/>
            <person name="Zhang"/>
            <person name="W."/>
            <person name="Zhang"/>
            <person name="R."/>
            <person name="Yu"/>
            <person name="J."/>
            <person name="Zhang"/>
            <person name="X."/>
            <person name="Yin"/>
            <person name="Q."/>
            <person name="Ji"/>
            <person name="C."/>
            <person name="Jin"/>
            <person name="Y."/>
            <person name="Yue"/>
            <person name="G."/>
            <person name="Liu"/>
            <person name="M."/>
            <person name="Xu"/>
            <person name="J."/>
            <person name="Liu"/>
            <person name="S."/>
            <person name="Jordana"/>
            <person name="J."/>
            <person name="Noce"/>
            <person name="A."/>
            <person name="Amills"/>
            <person name="M."/>
            <person name="Wu"/>
            <person name="D.D."/>
            <person name="Li"/>
            <person name="S."/>
            <person name="Zhou"/>
            <person name="X. and Zhong"/>
            <person name="J."/>
        </authorList>
    </citation>
    <scope>NUCLEOTIDE SEQUENCE [LARGE SCALE GENOMIC DNA]</scope>
</reference>
<dbReference type="InterPro" id="IPR013106">
    <property type="entry name" value="Ig_V-set"/>
</dbReference>
<accession>A0A8C4MVD8</accession>
<keyword evidence="9" id="KW-1185">Reference proteome</keyword>
<dbReference type="InterPro" id="IPR013783">
    <property type="entry name" value="Ig-like_fold"/>
</dbReference>
<feature type="region of interest" description="Disordered" evidence="6">
    <location>
        <begin position="202"/>
        <end position="224"/>
    </location>
</feature>
<protein>
    <recommendedName>
        <fullName evidence="7">Immunoglobulin domain-containing protein</fullName>
    </recommendedName>
</protein>
<reference evidence="8" key="2">
    <citation type="submission" date="2025-08" db="UniProtKB">
        <authorList>
            <consortium name="Ensembl"/>
        </authorList>
    </citation>
    <scope>IDENTIFICATION</scope>
</reference>
<evidence type="ECO:0000313" key="9">
    <source>
        <dbReference type="Proteomes" id="UP000694387"/>
    </source>
</evidence>
<evidence type="ECO:0000259" key="7">
    <source>
        <dbReference type="SMART" id="SM00409"/>
    </source>
</evidence>
<evidence type="ECO:0000256" key="6">
    <source>
        <dbReference type="SAM" id="MobiDB-lite"/>
    </source>
</evidence>
<dbReference type="SMART" id="SM00409">
    <property type="entry name" value="IG"/>
    <property type="match status" value="1"/>
</dbReference>
<dbReference type="AlphaFoldDB" id="A0A8C4MVD8"/>
<dbReference type="CDD" id="cd05716">
    <property type="entry name" value="IgV_pIgR_like"/>
    <property type="match status" value="1"/>
</dbReference>
<organism evidence="8 9">
    <name type="scientific">Equus asinus</name>
    <name type="common">Donkey</name>
    <name type="synonym">Equus africanus asinus</name>
    <dbReference type="NCBI Taxonomy" id="9793"/>
    <lineage>
        <taxon>Eukaryota</taxon>
        <taxon>Metazoa</taxon>
        <taxon>Chordata</taxon>
        <taxon>Craniata</taxon>
        <taxon>Vertebrata</taxon>
        <taxon>Euteleostomi</taxon>
        <taxon>Mammalia</taxon>
        <taxon>Eutheria</taxon>
        <taxon>Laurasiatheria</taxon>
        <taxon>Perissodactyla</taxon>
        <taxon>Equidae</taxon>
        <taxon>Equus</taxon>
    </lineage>
</organism>
<dbReference type="InterPro" id="IPR036179">
    <property type="entry name" value="Ig-like_dom_sf"/>
</dbReference>
<comment type="subcellular location">
    <subcellularLocation>
        <location evidence="1">Membrane</location>
    </subcellularLocation>
</comment>
<reference evidence="8" key="3">
    <citation type="submission" date="2025-09" db="UniProtKB">
        <authorList>
            <consortium name="Ensembl"/>
        </authorList>
    </citation>
    <scope>IDENTIFICATION</scope>
</reference>
<keyword evidence="3" id="KW-0732">Signal</keyword>
<proteinExistence type="predicted"/>
<dbReference type="Gene3D" id="2.60.40.10">
    <property type="entry name" value="Immunoglobulins"/>
    <property type="match status" value="1"/>
</dbReference>
<evidence type="ECO:0000256" key="5">
    <source>
        <dbReference type="ARBA" id="ARBA00023157"/>
    </source>
</evidence>
<dbReference type="PANTHER" id="PTHR11860">
    <property type="entry name" value="POLYMERIC-IMMUNOGLOBULIN RECEPTOR"/>
    <property type="match status" value="1"/>
</dbReference>
<dbReference type="InterPro" id="IPR003599">
    <property type="entry name" value="Ig_sub"/>
</dbReference>
<keyword evidence="5" id="KW-1015">Disulfide bond</keyword>
<evidence type="ECO:0000256" key="4">
    <source>
        <dbReference type="ARBA" id="ARBA00023136"/>
    </source>
</evidence>
<dbReference type="Proteomes" id="UP000694387">
    <property type="component" value="Chromosome 13"/>
</dbReference>
<dbReference type="GO" id="GO:0004888">
    <property type="term" value="F:transmembrane signaling receptor activity"/>
    <property type="evidence" value="ECO:0007669"/>
    <property type="project" value="TreeGrafter"/>
</dbReference>
<dbReference type="InterPro" id="IPR050671">
    <property type="entry name" value="CD300_family_receptors"/>
</dbReference>
<dbReference type="FunFam" id="2.60.40.10:FF:000370">
    <property type="entry name" value="CMRF35-like molecule 1"/>
    <property type="match status" value="1"/>
</dbReference>
<dbReference type="GeneTree" id="ENSGT00940000159622"/>
<keyword evidence="4" id="KW-0472">Membrane</keyword>
<evidence type="ECO:0000256" key="1">
    <source>
        <dbReference type="ARBA" id="ARBA00004370"/>
    </source>
</evidence>
<dbReference type="SUPFAM" id="SSF48726">
    <property type="entry name" value="Immunoglobulin"/>
    <property type="match status" value="1"/>
</dbReference>
<evidence type="ECO:0000256" key="2">
    <source>
        <dbReference type="ARBA" id="ARBA00022692"/>
    </source>
</evidence>
<dbReference type="PANTHER" id="PTHR11860:SF115">
    <property type="entry name" value="IMMUNOGLOBULIN SUBTYPE DOMAIN-CONTAINING PROTEIN"/>
    <property type="match status" value="1"/>
</dbReference>
<sequence>GREVGVQREGLLCGPRTVTGTVGGSLSVQCRYEQQFRKHNKYWCQNSHLPPWKTKIVETTESEKEVRSGRVSIRDHPKNLTFTVTLENLTEADIGTYWCGINKPWHQGNFLDPTFKVEVSVLPGELYAPSPLSLPILFKPSNPQPLGLFTWLHPPLPTKTTVKAPARGSSLYLWPLTPPPGLPGGALLLSMLGAVLWVNRPQRGSGGRQSQPAQGSPPCSPLSP</sequence>